<feature type="region of interest" description="Disordered" evidence="1">
    <location>
        <begin position="89"/>
        <end position="116"/>
    </location>
</feature>
<keyword evidence="3" id="KW-1185">Reference proteome</keyword>
<dbReference type="EMBL" id="JBBPHU010000012">
    <property type="protein sequence ID" value="KAK7511510.1"/>
    <property type="molecule type" value="Genomic_DNA"/>
</dbReference>
<feature type="compositionally biased region" description="Gly residues" evidence="1">
    <location>
        <begin position="103"/>
        <end position="113"/>
    </location>
</feature>
<reference evidence="2 3" key="1">
    <citation type="submission" date="2024-04" db="EMBL/GenBank/DDBJ databases">
        <title>Phyllosticta paracitricarpa is synonymous to the EU quarantine fungus P. citricarpa based on phylogenomic analyses.</title>
        <authorList>
            <consortium name="Lawrence Berkeley National Laboratory"/>
            <person name="Van Ingen-Buijs V.A."/>
            <person name="Van Westerhoven A.C."/>
            <person name="Haridas S."/>
            <person name="Skiadas P."/>
            <person name="Martin F."/>
            <person name="Groenewald J.Z."/>
            <person name="Crous P.W."/>
            <person name="Seidl M.F."/>
        </authorList>
    </citation>
    <scope>NUCLEOTIDE SEQUENCE [LARGE SCALE GENOMIC DNA]</scope>
    <source>
        <strain evidence="2 3">CBS 123371</strain>
    </source>
</reference>
<accession>A0ABR1KC23</accession>
<evidence type="ECO:0000313" key="3">
    <source>
        <dbReference type="Proteomes" id="UP001363622"/>
    </source>
</evidence>
<sequence length="248" mass="26550">MEVCWKERECSEKELFFLAGHGRCQKGNGRSHRVERQPLGRKRRVHQFLATRSSRLTPDEQLVIVGAADRAARGEFPVAAPIKSDVHVSDGVDQSAQVKPEVEGGGGGGGGGGEQERLDGVAARELDAKSEAVSQHVQAPGVRWRGEAQRWAHDQILLLTHALCCFVSLCADVGMEQGRHGKAASPWRPLASGLCVGCDGTVLGSARVLRCTCTLSPASPLRPGQHQLLTAACPSCPAYIHATVLLRV</sequence>
<name>A0ABR1KC23_9PEZI</name>
<dbReference type="Proteomes" id="UP001363622">
    <property type="component" value="Unassembled WGS sequence"/>
</dbReference>
<organism evidence="2 3">
    <name type="scientific">Phyllosticta citriasiana</name>
    <dbReference type="NCBI Taxonomy" id="595635"/>
    <lineage>
        <taxon>Eukaryota</taxon>
        <taxon>Fungi</taxon>
        <taxon>Dikarya</taxon>
        <taxon>Ascomycota</taxon>
        <taxon>Pezizomycotina</taxon>
        <taxon>Dothideomycetes</taxon>
        <taxon>Dothideomycetes incertae sedis</taxon>
        <taxon>Botryosphaeriales</taxon>
        <taxon>Phyllostictaceae</taxon>
        <taxon>Phyllosticta</taxon>
    </lineage>
</organism>
<evidence type="ECO:0000256" key="1">
    <source>
        <dbReference type="SAM" id="MobiDB-lite"/>
    </source>
</evidence>
<evidence type="ECO:0000313" key="2">
    <source>
        <dbReference type="EMBL" id="KAK7511510.1"/>
    </source>
</evidence>
<protein>
    <submittedName>
        <fullName evidence="2">Uncharacterized protein</fullName>
    </submittedName>
</protein>
<gene>
    <name evidence="2" type="ORF">IWZ03DRAFT_61580</name>
</gene>
<proteinExistence type="predicted"/>
<comment type="caution">
    <text evidence="2">The sequence shown here is derived from an EMBL/GenBank/DDBJ whole genome shotgun (WGS) entry which is preliminary data.</text>
</comment>